<dbReference type="PATRIC" id="fig|1227452.3.peg.3936"/>
<feature type="domain" description="Attractin/MKLN-like beta-propeller" evidence="4">
    <location>
        <begin position="61"/>
        <end position="272"/>
    </location>
</feature>
<evidence type="ECO:0000256" key="2">
    <source>
        <dbReference type="ARBA" id="ARBA00022737"/>
    </source>
</evidence>
<dbReference type="SMART" id="SM00612">
    <property type="entry name" value="Kelch"/>
    <property type="match status" value="4"/>
</dbReference>
<feature type="region of interest" description="Disordered" evidence="3">
    <location>
        <begin position="455"/>
        <end position="483"/>
    </location>
</feature>
<dbReference type="Gene3D" id="2.120.10.80">
    <property type="entry name" value="Kelch-type beta propeller"/>
    <property type="match status" value="1"/>
</dbReference>
<organism evidence="5 6">
    <name type="scientific">Haloarcula amylolytica JCM 13557</name>
    <dbReference type="NCBI Taxonomy" id="1227452"/>
    <lineage>
        <taxon>Archaea</taxon>
        <taxon>Methanobacteriati</taxon>
        <taxon>Methanobacteriota</taxon>
        <taxon>Stenosarchaea group</taxon>
        <taxon>Halobacteria</taxon>
        <taxon>Halobacteriales</taxon>
        <taxon>Haloarculaceae</taxon>
        <taxon>Haloarcula</taxon>
    </lineage>
</organism>
<protein>
    <recommendedName>
        <fullName evidence="4">Attractin/MKLN-like beta-propeller domain-containing protein</fullName>
    </recommendedName>
</protein>
<accession>M0K0D9</accession>
<sequence>MVQTASSIIFATGSYSGDDGNTRVQIFDLPDGEESGSWKSSDNSSELNEALVNVDAASGGLIDGTLYVVGGEKGLGGTVADTQAYNIAANEWEYRAPMATGVNGAADAVFGGRLYIFGGKSQNGSVSSVQVYDPEDDMWYEGPSFPVEGGTVMSAVAVTNRDSEQNGIYVFGGGSNNNQTWQYTPSNEPGEGSWETGLAPIPASRTEGGSAVVGRYVYLPAGARNGNESSRVVDRYNVDTDSWDQEPQKTPYSVGRSAHIVSDGESVYILGGGPTFTGKEDAVYRTEDDEWERLSGMKHGGADSAVVSPIFPGDSGDDDDSGTTEISASATTLQFIPGKSENPSEGGNPLDSGLMQVFEEGSTVAVNNDIYDSFDMPSNIGKIALGPVFDNWIGGDMTDALPTDLEEARSKKRGKYRDDVDRLSEFNQYRFENGIRISFESSDGKKIDKETIEIEFSESGPDGKDSKISRGKQENSKTVLHDSDLNGIPYEEWYGTNDTPSNRQRRYYEYDTEVKFEGVEGVRVMTIWGGYAGFMQDISNRVSDNPAAFFNTVWEWGLPNGIAKELGLLASPDKVQALTDFLTVVPNTFTFIDLVVLADGRRYLRVWDSSTYPSLAVYADGEQRELEKMPYKPRELLNTQMALFQLHASADTTPYQIPQGMYKAIIENESVGLRTGDEIPPAYREVLNDTRLTRPVPKYTLKIGTCGNETEDPDNHPFGSIEDIPLPLTDELDAN</sequence>
<feature type="region of interest" description="Disordered" evidence="3">
    <location>
        <begin position="23"/>
        <end position="43"/>
    </location>
</feature>
<evidence type="ECO:0000256" key="1">
    <source>
        <dbReference type="ARBA" id="ARBA00022441"/>
    </source>
</evidence>
<evidence type="ECO:0000313" key="6">
    <source>
        <dbReference type="Proteomes" id="UP000011623"/>
    </source>
</evidence>
<dbReference type="InterPro" id="IPR015915">
    <property type="entry name" value="Kelch-typ_b-propeller"/>
</dbReference>
<proteinExistence type="predicted"/>
<dbReference type="PANTHER" id="PTHR45632">
    <property type="entry name" value="LD33804P"/>
    <property type="match status" value="1"/>
</dbReference>
<evidence type="ECO:0000259" key="4">
    <source>
        <dbReference type="Pfam" id="PF24981"/>
    </source>
</evidence>
<keyword evidence="1" id="KW-0880">Kelch repeat</keyword>
<reference evidence="5 6" key="1">
    <citation type="journal article" date="2014" name="PLoS Genet.">
        <title>Phylogenetically driven sequencing of extremely halophilic archaea reveals strategies for static and dynamic osmo-response.</title>
        <authorList>
            <person name="Becker E.A."/>
            <person name="Seitzer P.M."/>
            <person name="Tritt A."/>
            <person name="Larsen D."/>
            <person name="Krusor M."/>
            <person name="Yao A.I."/>
            <person name="Wu D."/>
            <person name="Madern D."/>
            <person name="Eisen J.A."/>
            <person name="Darling A.E."/>
            <person name="Facciotti M.T."/>
        </authorList>
    </citation>
    <scope>NUCLEOTIDE SEQUENCE [LARGE SCALE GENOMIC DNA]</scope>
    <source>
        <strain evidence="5 6">JCM 13557</strain>
    </source>
</reference>
<dbReference type="SUPFAM" id="SSF117281">
    <property type="entry name" value="Kelch motif"/>
    <property type="match status" value="1"/>
</dbReference>
<dbReference type="AlphaFoldDB" id="M0K0D9"/>
<gene>
    <name evidence="5" type="ORF">C442_19876</name>
</gene>
<keyword evidence="6" id="KW-1185">Reference proteome</keyword>
<dbReference type="InterPro" id="IPR037293">
    <property type="entry name" value="Gal_Oxidase_central_sf"/>
</dbReference>
<evidence type="ECO:0000313" key="5">
    <source>
        <dbReference type="EMBL" id="EMA14661.1"/>
    </source>
</evidence>
<dbReference type="PANTHER" id="PTHR45632:SF3">
    <property type="entry name" value="KELCH-LIKE PROTEIN 32"/>
    <property type="match status" value="1"/>
</dbReference>
<evidence type="ECO:0000256" key="3">
    <source>
        <dbReference type="SAM" id="MobiDB-lite"/>
    </source>
</evidence>
<dbReference type="Proteomes" id="UP000011623">
    <property type="component" value="Unassembled WGS sequence"/>
</dbReference>
<dbReference type="Pfam" id="PF24981">
    <property type="entry name" value="Beta-prop_ATRN-LZTR1"/>
    <property type="match status" value="1"/>
</dbReference>
<dbReference type="Gene3D" id="2.130.10.80">
    <property type="entry name" value="Galactose oxidase/kelch, beta-propeller"/>
    <property type="match status" value="1"/>
</dbReference>
<feature type="region of interest" description="Disordered" evidence="3">
    <location>
        <begin position="704"/>
        <end position="735"/>
    </location>
</feature>
<name>M0K0D9_9EURY</name>
<dbReference type="RefSeq" id="WP_008313524.1">
    <property type="nucleotide sequence ID" value="NZ_AOLW01000061.1"/>
</dbReference>
<feature type="compositionally biased region" description="Basic and acidic residues" evidence="3">
    <location>
        <begin position="461"/>
        <end position="483"/>
    </location>
</feature>
<dbReference type="EMBL" id="AOLW01000061">
    <property type="protein sequence ID" value="EMA14661.1"/>
    <property type="molecule type" value="Genomic_DNA"/>
</dbReference>
<dbReference type="InterPro" id="IPR006652">
    <property type="entry name" value="Kelch_1"/>
</dbReference>
<comment type="caution">
    <text evidence="5">The sequence shown here is derived from an EMBL/GenBank/DDBJ whole genome shotgun (WGS) entry which is preliminary data.</text>
</comment>
<dbReference type="InterPro" id="IPR056737">
    <property type="entry name" value="Beta-prop_ATRN-MKLN-like"/>
</dbReference>
<keyword evidence="2" id="KW-0677">Repeat</keyword>